<feature type="domain" description="FAD-binding FR-type" evidence="13">
    <location>
        <begin position="127"/>
        <end position="235"/>
    </location>
</feature>
<dbReference type="Gene3D" id="2.40.30.10">
    <property type="entry name" value="Translation factors"/>
    <property type="match status" value="1"/>
</dbReference>
<dbReference type="PANTHER" id="PTHR19370">
    <property type="entry name" value="NADH-CYTOCHROME B5 REDUCTASE"/>
    <property type="match status" value="1"/>
</dbReference>
<feature type="binding site" evidence="10">
    <location>
        <position position="185"/>
    </location>
    <ligand>
        <name>FAD</name>
        <dbReference type="ChEBI" id="CHEBI:57692"/>
    </ligand>
</feature>
<keyword evidence="8" id="KW-0496">Mitochondrion</keyword>
<gene>
    <name evidence="14" type="ORF">HHK36_021485</name>
</gene>
<dbReference type="InterPro" id="IPR001709">
    <property type="entry name" value="Flavoprot_Pyr_Nucl_cyt_Rdtase"/>
</dbReference>
<dbReference type="InterPro" id="IPR017927">
    <property type="entry name" value="FAD-bd_FR_type"/>
</dbReference>
<dbReference type="CDD" id="cd06183">
    <property type="entry name" value="cyt_b5_reduct_like"/>
    <property type="match status" value="1"/>
</dbReference>
<dbReference type="InterPro" id="IPR001433">
    <property type="entry name" value="OxRdtase_FAD/NAD-bd"/>
</dbReference>
<proteinExistence type="inferred from homology"/>
<evidence type="ECO:0000256" key="3">
    <source>
        <dbReference type="ARBA" id="ARBA00006105"/>
    </source>
</evidence>
<dbReference type="PANTHER" id="PTHR19370:SF171">
    <property type="entry name" value="NADH-CYTOCHROME B5 REDUCTASE 2"/>
    <property type="match status" value="1"/>
</dbReference>
<dbReference type="SUPFAM" id="SSF63380">
    <property type="entry name" value="Riboflavin synthase domain-like"/>
    <property type="match status" value="1"/>
</dbReference>
<keyword evidence="5 10" id="KW-0274">FAD</keyword>
<evidence type="ECO:0000256" key="9">
    <source>
        <dbReference type="ARBA" id="ARBA00047682"/>
    </source>
</evidence>
<evidence type="ECO:0000256" key="4">
    <source>
        <dbReference type="ARBA" id="ARBA00022630"/>
    </source>
</evidence>
<dbReference type="OMA" id="KGPEMQK"/>
<dbReference type="InterPro" id="IPR017938">
    <property type="entry name" value="Riboflavin_synthase-like_b-brl"/>
</dbReference>
<dbReference type="GO" id="GO:0005739">
    <property type="term" value="C:mitochondrion"/>
    <property type="evidence" value="ECO:0007669"/>
    <property type="project" value="UniProtKB-SubCell"/>
</dbReference>
<comment type="subcellular location">
    <subcellularLocation>
        <location evidence="2">Mitochondrion</location>
    </subcellularLocation>
</comment>
<protein>
    <recommendedName>
        <fullName evidence="11">NADH-cytochrome b5 reductase</fullName>
        <ecNumber evidence="11">1.6.2.2</ecNumber>
    </recommendedName>
</protein>
<sequence>MCADNGEADHQGGDEEGSDGGEEVDERWWAVFPKDGSPRNAEKDEVALLRSVSEVMNGGGGAERKLAKAAPIAFTNAFRDQTKSSFSSFRTPFGAIAAISGGISYYYYFCSPDMWMLLFQFSALNPDKWVEFELQDTARVSHNTKLFRFSFDPTAKLGLDIASCLLTRAPLGQDAEGKTKYVVRPYTPISDPDSKGYFDLLIKVYPEGKMSQHLASLKPGDVLEVKGPIEKLRYTPNMKKHIGMIAGGTGITPMLQIIEAILKNPEDNTQVSLLYANISPDDILLKEKLDILSDSHPNLKIYYTVDNPSKTWRGGAGYISKDMVVKGLPSPSADTLILVCGPPGMMKHISGDKAKDRSQGELTGLLKELGYTEDMVYKF</sequence>
<dbReference type="Pfam" id="PF00175">
    <property type="entry name" value="NAD_binding_1"/>
    <property type="match status" value="1"/>
</dbReference>
<feature type="binding site" evidence="10">
    <location>
        <position position="184"/>
    </location>
    <ligand>
        <name>FAD</name>
        <dbReference type="ChEBI" id="CHEBI:57692"/>
    </ligand>
</feature>
<feature type="binding site" evidence="10">
    <location>
        <position position="186"/>
    </location>
    <ligand>
        <name>FAD</name>
        <dbReference type="ChEBI" id="CHEBI:57692"/>
    </ligand>
</feature>
<dbReference type="FunFam" id="3.40.50.80:FF:000009">
    <property type="entry name" value="NADH-cytochrome b5 reductase"/>
    <property type="match status" value="1"/>
</dbReference>
<comment type="catalytic activity">
    <reaction evidence="9 11">
        <text>2 Fe(III)-[cytochrome b5] + NADH = 2 Fe(II)-[cytochrome b5] + NAD(+) + H(+)</text>
        <dbReference type="Rhea" id="RHEA:46680"/>
        <dbReference type="Rhea" id="RHEA-COMP:10438"/>
        <dbReference type="Rhea" id="RHEA-COMP:10439"/>
        <dbReference type="ChEBI" id="CHEBI:15378"/>
        <dbReference type="ChEBI" id="CHEBI:29033"/>
        <dbReference type="ChEBI" id="CHEBI:29034"/>
        <dbReference type="ChEBI" id="CHEBI:57540"/>
        <dbReference type="ChEBI" id="CHEBI:57945"/>
        <dbReference type="EC" id="1.6.2.2"/>
    </reaction>
</comment>
<accession>A0A835DAP5</accession>
<dbReference type="OrthoDB" id="432685at2759"/>
<keyword evidence="6 11" id="KW-0560">Oxidoreductase</keyword>
<dbReference type="Pfam" id="PF00970">
    <property type="entry name" value="FAD_binding_6"/>
    <property type="match status" value="1"/>
</dbReference>
<reference evidence="14 15" key="1">
    <citation type="submission" date="2020-04" db="EMBL/GenBank/DDBJ databases">
        <title>Plant Genome Project.</title>
        <authorList>
            <person name="Zhang R.-G."/>
        </authorList>
    </citation>
    <scope>NUCLEOTIDE SEQUENCE [LARGE SCALE GENOMIC DNA]</scope>
    <source>
        <strain evidence="14">YNK0</strain>
        <tissue evidence="14">Leaf</tissue>
    </source>
</reference>
<dbReference type="Gene3D" id="3.40.50.80">
    <property type="entry name" value="Nucleotide-binding domain of ferredoxin-NADP reductase (FNR) module"/>
    <property type="match status" value="1"/>
</dbReference>
<feature type="binding site" evidence="10">
    <location>
        <position position="203"/>
    </location>
    <ligand>
        <name>FAD</name>
        <dbReference type="ChEBI" id="CHEBI:57692"/>
    </ligand>
</feature>
<dbReference type="EC" id="1.6.2.2" evidence="11"/>
<feature type="binding site" evidence="10">
    <location>
        <position position="210"/>
    </location>
    <ligand>
        <name>FAD</name>
        <dbReference type="ChEBI" id="CHEBI:57692"/>
    </ligand>
</feature>
<organism evidence="14 15">
    <name type="scientific">Tetracentron sinense</name>
    <name type="common">Spur-leaf</name>
    <dbReference type="NCBI Taxonomy" id="13715"/>
    <lineage>
        <taxon>Eukaryota</taxon>
        <taxon>Viridiplantae</taxon>
        <taxon>Streptophyta</taxon>
        <taxon>Embryophyta</taxon>
        <taxon>Tracheophyta</taxon>
        <taxon>Spermatophyta</taxon>
        <taxon>Magnoliopsida</taxon>
        <taxon>Trochodendrales</taxon>
        <taxon>Trochodendraceae</taxon>
        <taxon>Tetracentron</taxon>
    </lineage>
</organism>
<feature type="region of interest" description="Disordered" evidence="12">
    <location>
        <begin position="1"/>
        <end position="27"/>
    </location>
</feature>
<dbReference type="InterPro" id="IPR001834">
    <property type="entry name" value="CBR-like"/>
</dbReference>
<keyword evidence="15" id="KW-1185">Reference proteome</keyword>
<evidence type="ECO:0000256" key="10">
    <source>
        <dbReference type="PIRSR" id="PIRSR601834-1"/>
    </source>
</evidence>
<evidence type="ECO:0000259" key="13">
    <source>
        <dbReference type="PROSITE" id="PS51384"/>
    </source>
</evidence>
<dbReference type="SUPFAM" id="SSF52343">
    <property type="entry name" value="Ferredoxin reductase-like, C-terminal NADP-linked domain"/>
    <property type="match status" value="1"/>
</dbReference>
<keyword evidence="4 10" id="KW-0285">Flavoprotein</keyword>
<evidence type="ECO:0000256" key="12">
    <source>
        <dbReference type="SAM" id="MobiDB-lite"/>
    </source>
</evidence>
<evidence type="ECO:0000256" key="11">
    <source>
        <dbReference type="RuleBase" id="RU361226"/>
    </source>
</evidence>
<dbReference type="PROSITE" id="PS51384">
    <property type="entry name" value="FAD_FR"/>
    <property type="match status" value="1"/>
</dbReference>
<dbReference type="PRINTS" id="PR00371">
    <property type="entry name" value="FPNCR"/>
</dbReference>
<evidence type="ECO:0000256" key="7">
    <source>
        <dbReference type="ARBA" id="ARBA00023027"/>
    </source>
</evidence>
<dbReference type="AlphaFoldDB" id="A0A835DAP5"/>
<dbReference type="PRINTS" id="PR00406">
    <property type="entry name" value="CYTB5RDTASE"/>
</dbReference>
<evidence type="ECO:0000256" key="8">
    <source>
        <dbReference type="ARBA" id="ARBA00023128"/>
    </source>
</evidence>
<comment type="cofactor">
    <cofactor evidence="1 10 11">
        <name>FAD</name>
        <dbReference type="ChEBI" id="CHEBI:57692"/>
    </cofactor>
</comment>
<evidence type="ECO:0000256" key="2">
    <source>
        <dbReference type="ARBA" id="ARBA00004173"/>
    </source>
</evidence>
<dbReference type="EMBL" id="JABCRI010000015">
    <property type="protein sequence ID" value="KAF8393244.1"/>
    <property type="molecule type" value="Genomic_DNA"/>
</dbReference>
<feature type="binding site" evidence="10">
    <location>
        <position position="211"/>
    </location>
    <ligand>
        <name>FAD</name>
        <dbReference type="ChEBI" id="CHEBI:57692"/>
    </ligand>
</feature>
<comment type="caution">
    <text evidence="14">The sequence shown here is derived from an EMBL/GenBank/DDBJ whole genome shotgun (WGS) entry which is preliminary data.</text>
</comment>
<dbReference type="Proteomes" id="UP000655225">
    <property type="component" value="Unassembled WGS sequence"/>
</dbReference>
<dbReference type="GO" id="GO:0090524">
    <property type="term" value="F:cytochrome-b5 reductase activity, acting on NADH"/>
    <property type="evidence" value="ECO:0007669"/>
    <property type="project" value="UniProtKB-EC"/>
</dbReference>
<keyword evidence="7 11" id="KW-0520">NAD</keyword>
<feature type="binding site" evidence="10">
    <location>
        <position position="209"/>
    </location>
    <ligand>
        <name>FAD</name>
        <dbReference type="ChEBI" id="CHEBI:57692"/>
    </ligand>
</feature>
<evidence type="ECO:0000256" key="5">
    <source>
        <dbReference type="ARBA" id="ARBA00022827"/>
    </source>
</evidence>
<dbReference type="InterPro" id="IPR008333">
    <property type="entry name" value="Cbr1-like_FAD-bd_dom"/>
</dbReference>
<feature type="compositionally biased region" description="Acidic residues" evidence="12">
    <location>
        <begin position="14"/>
        <end position="25"/>
    </location>
</feature>
<comment type="similarity">
    <text evidence="3 11">Belongs to the flavoprotein pyridine nucleotide cytochrome reductase family.</text>
</comment>
<evidence type="ECO:0000313" key="15">
    <source>
        <dbReference type="Proteomes" id="UP000655225"/>
    </source>
</evidence>
<evidence type="ECO:0000256" key="6">
    <source>
        <dbReference type="ARBA" id="ARBA00023002"/>
    </source>
</evidence>
<dbReference type="InterPro" id="IPR039261">
    <property type="entry name" value="FNR_nucleotide-bd"/>
</dbReference>
<feature type="binding site" evidence="10">
    <location>
        <position position="252"/>
    </location>
    <ligand>
        <name>FAD</name>
        <dbReference type="ChEBI" id="CHEBI:57692"/>
    </ligand>
</feature>
<name>A0A835DAP5_TETSI</name>
<feature type="binding site" evidence="10">
    <location>
        <position position="201"/>
    </location>
    <ligand>
        <name>FAD</name>
        <dbReference type="ChEBI" id="CHEBI:57692"/>
    </ligand>
</feature>
<evidence type="ECO:0000313" key="14">
    <source>
        <dbReference type="EMBL" id="KAF8393244.1"/>
    </source>
</evidence>
<dbReference type="FunFam" id="2.40.30.10:FF:000032">
    <property type="entry name" value="NADH-cytochrome b5 reductase"/>
    <property type="match status" value="1"/>
</dbReference>
<evidence type="ECO:0000256" key="1">
    <source>
        <dbReference type="ARBA" id="ARBA00001974"/>
    </source>
</evidence>